<comment type="caution">
    <text evidence="1">The sequence shown here is derived from an EMBL/GenBank/DDBJ whole genome shotgun (WGS) entry which is preliminary data.</text>
</comment>
<dbReference type="RefSeq" id="WP_224609895.1">
    <property type="nucleotide sequence ID" value="NZ_JAIQXV010000012.1"/>
</dbReference>
<gene>
    <name evidence="1" type="ORF">ACFP90_27925</name>
</gene>
<dbReference type="Proteomes" id="UP001596317">
    <property type="component" value="Unassembled WGS sequence"/>
</dbReference>
<accession>A0ABW1ZSA8</accession>
<protein>
    <submittedName>
        <fullName evidence="1">PRTRC system protein C</fullName>
    </submittedName>
</protein>
<dbReference type="Pfam" id="PF14454">
    <property type="entry name" value="Prok_Ub"/>
    <property type="match status" value="1"/>
</dbReference>
<evidence type="ECO:0000313" key="2">
    <source>
        <dbReference type="Proteomes" id="UP001596317"/>
    </source>
</evidence>
<keyword evidence="2" id="KW-1185">Reference proteome</keyword>
<dbReference type="InterPro" id="IPR032866">
    <property type="entry name" value="Prok_Ub"/>
</dbReference>
<dbReference type="EMBL" id="JBHSWB010000004">
    <property type="protein sequence ID" value="MFC6663825.1"/>
    <property type="molecule type" value="Genomic_DNA"/>
</dbReference>
<proteinExistence type="predicted"/>
<reference evidence="2" key="1">
    <citation type="journal article" date="2019" name="Int. J. Syst. Evol. Microbiol.">
        <title>The Global Catalogue of Microorganisms (GCM) 10K type strain sequencing project: providing services to taxonomists for standard genome sequencing and annotation.</title>
        <authorList>
            <consortium name="The Broad Institute Genomics Platform"/>
            <consortium name="The Broad Institute Genome Sequencing Center for Infectious Disease"/>
            <person name="Wu L."/>
            <person name="Ma J."/>
        </authorList>
    </citation>
    <scope>NUCLEOTIDE SEQUENCE [LARGE SCALE GENOMIC DNA]</scope>
    <source>
        <strain evidence="2">CCUG 63830</strain>
    </source>
</reference>
<name>A0ABW1ZSA8_9DEIO</name>
<evidence type="ECO:0000313" key="1">
    <source>
        <dbReference type="EMBL" id="MFC6663825.1"/>
    </source>
</evidence>
<sequence length="65" mass="7057">MLDLTPVSRSFLFDGRTLPDPGPEYAPADVLRLYMTQFPDLAQAEVLPATPGGVIEFKKSFGSKG</sequence>
<organism evidence="1 2">
    <name type="scientific">Deinococcus multiflagellatus</name>
    <dbReference type="NCBI Taxonomy" id="1656887"/>
    <lineage>
        <taxon>Bacteria</taxon>
        <taxon>Thermotogati</taxon>
        <taxon>Deinococcota</taxon>
        <taxon>Deinococci</taxon>
        <taxon>Deinococcales</taxon>
        <taxon>Deinococcaceae</taxon>
        <taxon>Deinococcus</taxon>
    </lineage>
</organism>